<dbReference type="InterPro" id="IPR013249">
    <property type="entry name" value="RNA_pol_sigma70_r4_t2"/>
</dbReference>
<dbReference type="PANTHER" id="PTHR43133:SF46">
    <property type="entry name" value="RNA POLYMERASE SIGMA-70 FACTOR ECF SUBFAMILY"/>
    <property type="match status" value="1"/>
</dbReference>
<dbReference type="Gene3D" id="1.10.1740.10">
    <property type="match status" value="1"/>
</dbReference>
<dbReference type="AlphaFoldDB" id="A0A4R0KRS7"/>
<evidence type="ECO:0000256" key="1">
    <source>
        <dbReference type="ARBA" id="ARBA00010641"/>
    </source>
</evidence>
<name>A0A4R0KRS7_9ACTN</name>
<dbReference type="OrthoDB" id="5518337at2"/>
<comment type="similarity">
    <text evidence="1">Belongs to the sigma-70 factor family. ECF subfamily.</text>
</comment>
<keyword evidence="2" id="KW-0805">Transcription regulation</keyword>
<reference evidence="7 8" key="1">
    <citation type="submission" date="2019-02" db="EMBL/GenBank/DDBJ databases">
        <title>Kribbella capetownensis sp. nov. and Kribbella speibonae sp. nov., isolated from soil.</title>
        <authorList>
            <person name="Curtis S.M."/>
            <person name="Norton I."/>
            <person name="Everest G.J."/>
            <person name="Meyers P.R."/>
        </authorList>
    </citation>
    <scope>NUCLEOTIDE SEQUENCE [LARGE SCALE GENOMIC DNA]</scope>
    <source>
        <strain evidence="7 8">NRRL B-24813</strain>
    </source>
</reference>
<evidence type="ECO:0000259" key="5">
    <source>
        <dbReference type="Pfam" id="PF04542"/>
    </source>
</evidence>
<protein>
    <submittedName>
        <fullName evidence="7">RNA polymerase sigma factor</fullName>
    </submittedName>
</protein>
<dbReference type="Gene3D" id="1.10.10.10">
    <property type="entry name" value="Winged helix-like DNA-binding domain superfamily/Winged helix DNA-binding domain"/>
    <property type="match status" value="1"/>
</dbReference>
<sequence length="209" mass="22909">MTPDVALATLAFPGRLPAAAVPAEADEDGRLLEASVREPDRFTPIFDKYFPQVHGYVARRLGADVADDLAAETFLIAFRQRDRFDRRSGVVRAWLYGIATNLIRRHRRDEVRAWRALAKLPPPLPVTGAEERIAAQVTAQSTRRELAAALAKVSAKDREVLLLVALGQLTYDEVAAALGIAYGTVCSRLSRARRIVRESLGHNPTGGDA</sequence>
<dbReference type="Pfam" id="PF08281">
    <property type="entry name" value="Sigma70_r4_2"/>
    <property type="match status" value="1"/>
</dbReference>
<dbReference type="InterPro" id="IPR039425">
    <property type="entry name" value="RNA_pol_sigma-70-like"/>
</dbReference>
<feature type="domain" description="RNA polymerase sigma-70 region 2" evidence="5">
    <location>
        <begin position="46"/>
        <end position="112"/>
    </location>
</feature>
<feature type="domain" description="RNA polymerase sigma factor 70 region 4 type 2" evidence="6">
    <location>
        <begin position="144"/>
        <end position="194"/>
    </location>
</feature>
<evidence type="ECO:0000313" key="7">
    <source>
        <dbReference type="EMBL" id="TCC62134.1"/>
    </source>
</evidence>
<dbReference type="PANTHER" id="PTHR43133">
    <property type="entry name" value="RNA POLYMERASE ECF-TYPE SIGMA FACTO"/>
    <property type="match status" value="1"/>
</dbReference>
<evidence type="ECO:0000256" key="3">
    <source>
        <dbReference type="ARBA" id="ARBA00023082"/>
    </source>
</evidence>
<evidence type="ECO:0000313" key="8">
    <source>
        <dbReference type="Proteomes" id="UP000291144"/>
    </source>
</evidence>
<comment type="caution">
    <text evidence="7">The sequence shown here is derived from an EMBL/GenBank/DDBJ whole genome shotgun (WGS) entry which is preliminary data.</text>
</comment>
<dbReference type="GO" id="GO:0016987">
    <property type="term" value="F:sigma factor activity"/>
    <property type="evidence" value="ECO:0007669"/>
    <property type="project" value="UniProtKB-KW"/>
</dbReference>
<dbReference type="Proteomes" id="UP000291144">
    <property type="component" value="Unassembled WGS sequence"/>
</dbReference>
<evidence type="ECO:0000256" key="4">
    <source>
        <dbReference type="ARBA" id="ARBA00023163"/>
    </source>
</evidence>
<keyword evidence="3" id="KW-0731">Sigma factor</keyword>
<dbReference type="EMBL" id="SJKB01000004">
    <property type="protein sequence ID" value="TCC62134.1"/>
    <property type="molecule type" value="Genomic_DNA"/>
</dbReference>
<accession>A0A4R0KRS7</accession>
<dbReference type="InterPro" id="IPR007627">
    <property type="entry name" value="RNA_pol_sigma70_r2"/>
</dbReference>
<evidence type="ECO:0000256" key="2">
    <source>
        <dbReference type="ARBA" id="ARBA00023015"/>
    </source>
</evidence>
<organism evidence="7 8">
    <name type="scientific">Kribbella pittospori</name>
    <dbReference type="NCBI Taxonomy" id="722689"/>
    <lineage>
        <taxon>Bacteria</taxon>
        <taxon>Bacillati</taxon>
        <taxon>Actinomycetota</taxon>
        <taxon>Actinomycetes</taxon>
        <taxon>Propionibacteriales</taxon>
        <taxon>Kribbellaceae</taxon>
        <taxon>Kribbella</taxon>
    </lineage>
</organism>
<keyword evidence="4" id="KW-0804">Transcription</keyword>
<dbReference type="RefSeq" id="WP_131355862.1">
    <property type="nucleotide sequence ID" value="NZ_SJKB01000004.1"/>
</dbReference>
<dbReference type="SUPFAM" id="SSF88946">
    <property type="entry name" value="Sigma2 domain of RNA polymerase sigma factors"/>
    <property type="match status" value="1"/>
</dbReference>
<dbReference type="InterPro" id="IPR036388">
    <property type="entry name" value="WH-like_DNA-bd_sf"/>
</dbReference>
<proteinExistence type="inferred from homology"/>
<dbReference type="InterPro" id="IPR014284">
    <property type="entry name" value="RNA_pol_sigma-70_dom"/>
</dbReference>
<dbReference type="SUPFAM" id="SSF88659">
    <property type="entry name" value="Sigma3 and sigma4 domains of RNA polymerase sigma factors"/>
    <property type="match status" value="1"/>
</dbReference>
<keyword evidence="8" id="KW-1185">Reference proteome</keyword>
<dbReference type="CDD" id="cd06171">
    <property type="entry name" value="Sigma70_r4"/>
    <property type="match status" value="1"/>
</dbReference>
<dbReference type="InterPro" id="IPR013325">
    <property type="entry name" value="RNA_pol_sigma_r2"/>
</dbReference>
<dbReference type="GO" id="GO:0006352">
    <property type="term" value="P:DNA-templated transcription initiation"/>
    <property type="evidence" value="ECO:0007669"/>
    <property type="project" value="InterPro"/>
</dbReference>
<evidence type="ECO:0000259" key="6">
    <source>
        <dbReference type="Pfam" id="PF08281"/>
    </source>
</evidence>
<dbReference type="Pfam" id="PF04542">
    <property type="entry name" value="Sigma70_r2"/>
    <property type="match status" value="1"/>
</dbReference>
<dbReference type="NCBIfam" id="TIGR02937">
    <property type="entry name" value="sigma70-ECF"/>
    <property type="match status" value="1"/>
</dbReference>
<dbReference type="GO" id="GO:0003677">
    <property type="term" value="F:DNA binding"/>
    <property type="evidence" value="ECO:0007669"/>
    <property type="project" value="InterPro"/>
</dbReference>
<dbReference type="InterPro" id="IPR013324">
    <property type="entry name" value="RNA_pol_sigma_r3/r4-like"/>
</dbReference>
<gene>
    <name evidence="7" type="ORF">E0H73_15600</name>
</gene>